<dbReference type="Proteomes" id="UP000281553">
    <property type="component" value="Unassembled WGS sequence"/>
</dbReference>
<dbReference type="EMBL" id="UYRU01091093">
    <property type="protein sequence ID" value="VDN37525.1"/>
    <property type="molecule type" value="Genomic_DNA"/>
</dbReference>
<dbReference type="AlphaFoldDB" id="A0A3P7N538"/>
<feature type="region of interest" description="Disordered" evidence="1">
    <location>
        <begin position="1"/>
        <end position="25"/>
    </location>
</feature>
<proteinExistence type="predicted"/>
<dbReference type="OrthoDB" id="2012278at2759"/>
<organism evidence="2 3">
    <name type="scientific">Dibothriocephalus latus</name>
    <name type="common">Fish tapeworm</name>
    <name type="synonym">Diphyllobothrium latum</name>
    <dbReference type="NCBI Taxonomy" id="60516"/>
    <lineage>
        <taxon>Eukaryota</taxon>
        <taxon>Metazoa</taxon>
        <taxon>Spiralia</taxon>
        <taxon>Lophotrochozoa</taxon>
        <taxon>Platyhelminthes</taxon>
        <taxon>Cestoda</taxon>
        <taxon>Eucestoda</taxon>
        <taxon>Diphyllobothriidea</taxon>
        <taxon>Diphyllobothriidae</taxon>
        <taxon>Dibothriocephalus</taxon>
    </lineage>
</organism>
<sequence>MARRVGRRPRENHSGEVANTGHPCGLSPRPVGCKTNVCDAGSLVYEVIRENYDALTLRVFEDLHTHFDVPFPDAAQSEKDAVSHLPDGHLDLTRFLLTFYLVPKERPVEGL</sequence>
<reference evidence="2 3" key="1">
    <citation type="submission" date="2018-11" db="EMBL/GenBank/DDBJ databases">
        <authorList>
            <consortium name="Pathogen Informatics"/>
        </authorList>
    </citation>
    <scope>NUCLEOTIDE SEQUENCE [LARGE SCALE GENOMIC DNA]</scope>
</reference>
<protein>
    <submittedName>
        <fullName evidence="2">Uncharacterized protein</fullName>
    </submittedName>
</protein>
<evidence type="ECO:0000256" key="1">
    <source>
        <dbReference type="SAM" id="MobiDB-lite"/>
    </source>
</evidence>
<name>A0A3P7N538_DIBLA</name>
<evidence type="ECO:0000313" key="3">
    <source>
        <dbReference type="Proteomes" id="UP000281553"/>
    </source>
</evidence>
<accession>A0A3P7N538</accession>
<evidence type="ECO:0000313" key="2">
    <source>
        <dbReference type="EMBL" id="VDN37525.1"/>
    </source>
</evidence>
<gene>
    <name evidence="2" type="ORF">DILT_LOCUS17345</name>
</gene>
<keyword evidence="3" id="KW-1185">Reference proteome</keyword>